<gene>
    <name evidence="1" type="ORF">DSO57_1035910</name>
</gene>
<proteinExistence type="predicted"/>
<keyword evidence="2" id="KW-1185">Reference proteome</keyword>
<accession>A0ACC2RQA8</accession>
<dbReference type="EMBL" id="QTSX02006719">
    <property type="protein sequence ID" value="KAJ9052267.1"/>
    <property type="molecule type" value="Genomic_DNA"/>
</dbReference>
<name>A0ACC2RQA8_9FUNG</name>
<dbReference type="Proteomes" id="UP001165960">
    <property type="component" value="Unassembled WGS sequence"/>
</dbReference>
<reference evidence="1" key="1">
    <citation type="submission" date="2022-04" db="EMBL/GenBank/DDBJ databases">
        <title>Genome of the entomopathogenic fungus Entomophthora muscae.</title>
        <authorList>
            <person name="Elya C."/>
            <person name="Lovett B.R."/>
            <person name="Lee E."/>
            <person name="Macias A.M."/>
            <person name="Hajek A.E."/>
            <person name="De Bivort B.L."/>
            <person name="Kasson M.T."/>
            <person name="De Fine Licht H.H."/>
            <person name="Stajich J.E."/>
        </authorList>
    </citation>
    <scope>NUCLEOTIDE SEQUENCE</scope>
    <source>
        <strain evidence="1">Berkeley</strain>
    </source>
</reference>
<evidence type="ECO:0000313" key="1">
    <source>
        <dbReference type="EMBL" id="KAJ9052267.1"/>
    </source>
</evidence>
<comment type="caution">
    <text evidence="1">The sequence shown here is derived from an EMBL/GenBank/DDBJ whole genome shotgun (WGS) entry which is preliminary data.</text>
</comment>
<protein>
    <submittedName>
        <fullName evidence="1">Uncharacterized protein</fullName>
    </submittedName>
</protein>
<evidence type="ECO:0000313" key="2">
    <source>
        <dbReference type="Proteomes" id="UP001165960"/>
    </source>
</evidence>
<organism evidence="1 2">
    <name type="scientific">Entomophthora muscae</name>
    <dbReference type="NCBI Taxonomy" id="34485"/>
    <lineage>
        <taxon>Eukaryota</taxon>
        <taxon>Fungi</taxon>
        <taxon>Fungi incertae sedis</taxon>
        <taxon>Zoopagomycota</taxon>
        <taxon>Entomophthoromycotina</taxon>
        <taxon>Entomophthoromycetes</taxon>
        <taxon>Entomophthorales</taxon>
        <taxon>Entomophthoraceae</taxon>
        <taxon>Entomophthora</taxon>
    </lineage>
</organism>
<sequence length="85" mass="9559">MSIPRPTTENKSIPLELAQYLIVVNFILWTPPRSQQLVLLAKKLFQENQMDSNPNPPPKGNGGISNWMLSLGDSEPELTPSLLFR</sequence>